<feature type="compositionally biased region" description="Gly residues" evidence="1">
    <location>
        <begin position="71"/>
        <end position="101"/>
    </location>
</feature>
<dbReference type="WBParaSite" id="jg3764">
    <property type="protein sequence ID" value="jg3764"/>
    <property type="gene ID" value="jg3764"/>
</dbReference>
<evidence type="ECO:0000256" key="2">
    <source>
        <dbReference type="SAM" id="SignalP"/>
    </source>
</evidence>
<proteinExistence type="predicted"/>
<sequence>MTKLLLFGLILQLTFLIAIAQWGDPFWGGRPPWMRHHHGGGWRGDGAGEVAWEAEAGETVDLVVDKVSGQQGGWGGQQGGGQWGGSQQGGGGRGGGRGGGFDNDEEDGSGGVGVVEVVNRAVVVNKVVGEASRAAEVVVEVVVDGEAKRKANKLEVGEEVNKQAVVAEGAEKMVVVEEVAVEEVVVAEEDAEKAEDHLVPDNNIKM</sequence>
<dbReference type="Proteomes" id="UP000887574">
    <property type="component" value="Unplaced"/>
</dbReference>
<keyword evidence="3" id="KW-1185">Reference proteome</keyword>
<feature type="region of interest" description="Disordered" evidence="1">
    <location>
        <begin position="71"/>
        <end position="110"/>
    </location>
</feature>
<evidence type="ECO:0000313" key="4">
    <source>
        <dbReference type="WBParaSite" id="jg3764"/>
    </source>
</evidence>
<organism evidence="3 4">
    <name type="scientific">Ditylenchus dipsaci</name>
    <dbReference type="NCBI Taxonomy" id="166011"/>
    <lineage>
        <taxon>Eukaryota</taxon>
        <taxon>Metazoa</taxon>
        <taxon>Ecdysozoa</taxon>
        <taxon>Nematoda</taxon>
        <taxon>Chromadorea</taxon>
        <taxon>Rhabditida</taxon>
        <taxon>Tylenchina</taxon>
        <taxon>Tylenchomorpha</taxon>
        <taxon>Sphaerularioidea</taxon>
        <taxon>Anguinidae</taxon>
        <taxon>Anguininae</taxon>
        <taxon>Ditylenchus</taxon>
    </lineage>
</organism>
<accession>A0A915EAD5</accession>
<dbReference type="AlphaFoldDB" id="A0A915EAD5"/>
<name>A0A915EAD5_9BILA</name>
<evidence type="ECO:0000313" key="3">
    <source>
        <dbReference type="Proteomes" id="UP000887574"/>
    </source>
</evidence>
<reference evidence="4" key="1">
    <citation type="submission" date="2022-11" db="UniProtKB">
        <authorList>
            <consortium name="WormBaseParasite"/>
        </authorList>
    </citation>
    <scope>IDENTIFICATION</scope>
</reference>
<keyword evidence="2" id="KW-0732">Signal</keyword>
<feature type="signal peptide" evidence="2">
    <location>
        <begin position="1"/>
        <end position="20"/>
    </location>
</feature>
<protein>
    <submittedName>
        <fullName evidence="4">Uncharacterized protein</fullName>
    </submittedName>
</protein>
<feature type="chain" id="PRO_5037389139" evidence="2">
    <location>
        <begin position="21"/>
        <end position="206"/>
    </location>
</feature>
<evidence type="ECO:0000256" key="1">
    <source>
        <dbReference type="SAM" id="MobiDB-lite"/>
    </source>
</evidence>